<evidence type="ECO:0000259" key="2">
    <source>
        <dbReference type="Pfam" id="PF03703"/>
    </source>
</evidence>
<dbReference type="EMBL" id="JACRYT010000011">
    <property type="protein sequence ID" value="MBC6680273.1"/>
    <property type="molecule type" value="Genomic_DNA"/>
</dbReference>
<evidence type="ECO:0000313" key="3">
    <source>
        <dbReference type="EMBL" id="MBC6680273.1"/>
    </source>
</evidence>
<organism evidence="3 4">
    <name type="scientific">Zhenpiania hominis</name>
    <dbReference type="NCBI Taxonomy" id="2763644"/>
    <lineage>
        <taxon>Bacteria</taxon>
        <taxon>Bacillati</taxon>
        <taxon>Bacillota</taxon>
        <taxon>Clostridia</taxon>
        <taxon>Peptostreptococcales</taxon>
        <taxon>Anaerovoracaceae</taxon>
        <taxon>Zhenpiania</taxon>
    </lineage>
</organism>
<dbReference type="Pfam" id="PF03703">
    <property type="entry name" value="bPH_2"/>
    <property type="match status" value="2"/>
</dbReference>
<keyword evidence="1" id="KW-1133">Transmembrane helix</keyword>
<protein>
    <submittedName>
        <fullName evidence="3">PH domain-containing protein</fullName>
    </submittedName>
</protein>
<dbReference type="InterPro" id="IPR005182">
    <property type="entry name" value="YdbS-like_PH"/>
</dbReference>
<dbReference type="PANTHER" id="PTHR34473:SF2">
    <property type="entry name" value="UPF0699 TRANSMEMBRANE PROTEIN YDBT"/>
    <property type="match status" value="1"/>
</dbReference>
<feature type="domain" description="YdbS-like PH" evidence="2">
    <location>
        <begin position="249"/>
        <end position="319"/>
    </location>
</feature>
<gene>
    <name evidence="3" type="ORF">H9L42_10545</name>
</gene>
<feature type="transmembrane region" description="Helical" evidence="1">
    <location>
        <begin position="46"/>
        <end position="63"/>
    </location>
</feature>
<feature type="transmembrane region" description="Helical" evidence="1">
    <location>
        <begin position="382"/>
        <end position="404"/>
    </location>
</feature>
<feature type="transmembrane region" description="Helical" evidence="1">
    <location>
        <begin position="222"/>
        <end position="247"/>
    </location>
</feature>
<feature type="transmembrane region" description="Helical" evidence="1">
    <location>
        <begin position="21"/>
        <end position="40"/>
    </location>
</feature>
<dbReference type="AlphaFoldDB" id="A0A923NQJ2"/>
<dbReference type="RefSeq" id="WP_187303372.1">
    <property type="nucleotide sequence ID" value="NZ_JACRYT010000011.1"/>
</dbReference>
<dbReference type="PIRSF" id="PIRSF026631">
    <property type="entry name" value="UCP026631"/>
    <property type="match status" value="1"/>
</dbReference>
<feature type="domain" description="YdbS-like PH" evidence="2">
    <location>
        <begin position="61"/>
        <end position="120"/>
    </location>
</feature>
<reference evidence="3" key="1">
    <citation type="submission" date="2020-08" db="EMBL/GenBank/DDBJ databases">
        <title>Genome public.</title>
        <authorList>
            <person name="Liu C."/>
            <person name="Sun Q."/>
        </authorList>
    </citation>
    <scope>NUCLEOTIDE SEQUENCE</scope>
    <source>
        <strain evidence="3">BX12</strain>
    </source>
</reference>
<name>A0A923NQJ2_9FIRM</name>
<proteinExistence type="predicted"/>
<keyword evidence="4" id="KW-1185">Reference proteome</keyword>
<accession>A0A923NQJ2</accession>
<evidence type="ECO:0000313" key="4">
    <source>
        <dbReference type="Proteomes" id="UP000602647"/>
    </source>
</evidence>
<keyword evidence="1" id="KW-0812">Transmembrane</keyword>
<keyword evidence="1" id="KW-0472">Membrane</keyword>
<feature type="transmembrane region" description="Helical" evidence="1">
    <location>
        <begin position="181"/>
        <end position="202"/>
    </location>
</feature>
<dbReference type="InterPro" id="IPR014529">
    <property type="entry name" value="UCP026631"/>
</dbReference>
<comment type="caution">
    <text evidence="3">The sequence shown here is derived from an EMBL/GenBank/DDBJ whole genome shotgun (WGS) entry which is preliminary data.</text>
</comment>
<sequence length="431" mass="48377">MKFGPRRGHVMAIFERFFRDFGLLLAALVLCLFLGDFQLLLENGNLVVLVLIAPVLRLIQYLTTRYSIDGERLIIESGLFQKKRRELPLANITTVDFTQSLIFQMAGVYAVHVDTNSSIGSGDSGQVKMVLNGKDAVFVKKLLLARQQDLREERISEEISGNTVMASPGELVLMGLSRSQILIAVQMIAYGSAAVGILDKIFTRAHIDGDQVLQASLMKLSVPLLVFILLAALYLISVIVSVLLTMVKYYGFRVTDREESLFIEYGLLTRRTYTLMKEKISGISYNQPFVMRLFRRGTVEVFAAGYGGSDENDEKEIALLYPILRREKLPDFLERFLPEFQDTQKPVKTRPGAFPWFFLCPRFFFAAVFFFAMWLVPMPYPAVTAGLKGLGTLILLAAAGSVVLEFKNTALAAGEKVFFLLEAAIRKRRSC</sequence>
<dbReference type="Proteomes" id="UP000602647">
    <property type="component" value="Unassembled WGS sequence"/>
</dbReference>
<evidence type="ECO:0000256" key="1">
    <source>
        <dbReference type="SAM" id="Phobius"/>
    </source>
</evidence>
<dbReference type="PANTHER" id="PTHR34473">
    <property type="entry name" value="UPF0699 TRANSMEMBRANE PROTEIN YDBS"/>
    <property type="match status" value="1"/>
</dbReference>
<feature type="transmembrane region" description="Helical" evidence="1">
    <location>
        <begin position="354"/>
        <end position="376"/>
    </location>
</feature>